<accession>A0A2B7Z055</accession>
<sequence>MNWHAGTLVHQLLFDSNGEHLLVSTESQDTLRLLPRETEKPRRLAVLDFEARSKWRWTCFNTSVDYFMLFLDSQVKLYHPNSLTETSSCELHSQHLHTPAIEDAESNYLHVWEPVADNKFVLAGFSHSDNKALMTFLVWRNEEPQTEKRTGNTNTTILLNVQFYLGSKGSSIMFIDDALWFFHFRPAEYFS</sequence>
<organism evidence="1 2">
    <name type="scientific">Polytolypa hystricis (strain UAMH7299)</name>
    <dbReference type="NCBI Taxonomy" id="1447883"/>
    <lineage>
        <taxon>Eukaryota</taxon>
        <taxon>Fungi</taxon>
        <taxon>Dikarya</taxon>
        <taxon>Ascomycota</taxon>
        <taxon>Pezizomycotina</taxon>
        <taxon>Eurotiomycetes</taxon>
        <taxon>Eurotiomycetidae</taxon>
        <taxon>Onygenales</taxon>
        <taxon>Onygenales incertae sedis</taxon>
        <taxon>Polytolypa</taxon>
    </lineage>
</organism>
<name>A0A2B7Z055_POLH7</name>
<evidence type="ECO:0000313" key="2">
    <source>
        <dbReference type="Proteomes" id="UP000224634"/>
    </source>
</evidence>
<protein>
    <recommendedName>
        <fullName evidence="3">Anaphase-promoting complex subunit 4 WD40 domain-containing protein</fullName>
    </recommendedName>
</protein>
<gene>
    <name evidence="1" type="ORF">AJ80_01951</name>
</gene>
<reference evidence="1 2" key="1">
    <citation type="submission" date="2017-10" db="EMBL/GenBank/DDBJ databases">
        <title>Comparative genomics in systemic dimorphic fungi from Ajellomycetaceae.</title>
        <authorList>
            <person name="Munoz J.F."/>
            <person name="Mcewen J.G."/>
            <person name="Clay O.K."/>
            <person name="Cuomo C.A."/>
        </authorList>
    </citation>
    <scope>NUCLEOTIDE SEQUENCE [LARGE SCALE GENOMIC DNA]</scope>
    <source>
        <strain evidence="1 2">UAMH7299</strain>
    </source>
</reference>
<dbReference type="AlphaFoldDB" id="A0A2B7Z055"/>
<dbReference type="Proteomes" id="UP000224634">
    <property type="component" value="Unassembled WGS sequence"/>
</dbReference>
<evidence type="ECO:0008006" key="3">
    <source>
        <dbReference type="Google" id="ProtNLM"/>
    </source>
</evidence>
<dbReference type="EMBL" id="PDNA01000017">
    <property type="protein sequence ID" value="PGH26452.1"/>
    <property type="molecule type" value="Genomic_DNA"/>
</dbReference>
<keyword evidence="2" id="KW-1185">Reference proteome</keyword>
<evidence type="ECO:0000313" key="1">
    <source>
        <dbReference type="EMBL" id="PGH26452.1"/>
    </source>
</evidence>
<comment type="caution">
    <text evidence="1">The sequence shown here is derived from an EMBL/GenBank/DDBJ whole genome shotgun (WGS) entry which is preliminary data.</text>
</comment>
<proteinExistence type="predicted"/>